<protein>
    <recommendedName>
        <fullName evidence="3">Endonuclease/exonuclease/phosphatase domain-containing protein</fullName>
    </recommendedName>
</protein>
<proteinExistence type="predicted"/>
<dbReference type="AlphaFoldDB" id="A0A1A9Z8N8"/>
<dbReference type="SUPFAM" id="SSF56219">
    <property type="entry name" value="DNase I-like"/>
    <property type="match status" value="1"/>
</dbReference>
<organism evidence="1 2">
    <name type="scientific">Glossina pallidipes</name>
    <name type="common">Tsetse fly</name>
    <dbReference type="NCBI Taxonomy" id="7398"/>
    <lineage>
        <taxon>Eukaryota</taxon>
        <taxon>Metazoa</taxon>
        <taxon>Ecdysozoa</taxon>
        <taxon>Arthropoda</taxon>
        <taxon>Hexapoda</taxon>
        <taxon>Insecta</taxon>
        <taxon>Pterygota</taxon>
        <taxon>Neoptera</taxon>
        <taxon>Endopterygota</taxon>
        <taxon>Diptera</taxon>
        <taxon>Brachycera</taxon>
        <taxon>Muscomorpha</taxon>
        <taxon>Hippoboscoidea</taxon>
        <taxon>Glossinidae</taxon>
        <taxon>Glossina</taxon>
    </lineage>
</organism>
<reference evidence="1" key="2">
    <citation type="submission" date="2020-05" db="UniProtKB">
        <authorList>
            <consortium name="EnsemblMetazoa"/>
        </authorList>
    </citation>
    <scope>IDENTIFICATION</scope>
    <source>
        <strain evidence="1">IAEA</strain>
    </source>
</reference>
<dbReference type="InterPro" id="IPR036691">
    <property type="entry name" value="Endo/exonu/phosph_ase_sf"/>
</dbReference>
<evidence type="ECO:0000313" key="2">
    <source>
        <dbReference type="Proteomes" id="UP000092445"/>
    </source>
</evidence>
<sequence>MGMSQKTVPTAPLNGRKCYDVAQMMGYYIFSCYLPHSLTLISYEEIIVKLATRMCTYKSTITVGDFNGWPTEWGKKYTSGEERPNGNTHRYHKNINNVETTAMIR</sequence>
<dbReference type="EnsemblMetazoa" id="GPAI007104-RA">
    <property type="protein sequence ID" value="GPAI007104-PA"/>
    <property type="gene ID" value="GPAI007104"/>
</dbReference>
<name>A0A1A9Z8N8_GLOPL</name>
<reference evidence="2" key="1">
    <citation type="submission" date="2014-03" db="EMBL/GenBank/DDBJ databases">
        <authorList>
            <person name="Aksoy S."/>
            <person name="Warren W."/>
            <person name="Wilson R.K."/>
        </authorList>
    </citation>
    <scope>NUCLEOTIDE SEQUENCE [LARGE SCALE GENOMIC DNA]</scope>
    <source>
        <strain evidence="2">IAEA</strain>
    </source>
</reference>
<evidence type="ECO:0000313" key="1">
    <source>
        <dbReference type="EnsemblMetazoa" id="GPAI007104-PA"/>
    </source>
</evidence>
<dbReference type="Proteomes" id="UP000092445">
    <property type="component" value="Unassembled WGS sequence"/>
</dbReference>
<keyword evidence="2" id="KW-1185">Reference proteome</keyword>
<evidence type="ECO:0008006" key="3">
    <source>
        <dbReference type="Google" id="ProtNLM"/>
    </source>
</evidence>
<accession>A0A1A9Z8N8</accession>
<dbReference type="Gene3D" id="3.60.10.10">
    <property type="entry name" value="Endonuclease/exonuclease/phosphatase"/>
    <property type="match status" value="1"/>
</dbReference>
<dbReference type="VEuPathDB" id="VectorBase:GPAI007104"/>